<proteinExistence type="inferred from homology"/>
<keyword evidence="10" id="KW-1185">Reference proteome</keyword>
<feature type="transmembrane region" description="Helical" evidence="7">
    <location>
        <begin position="168"/>
        <end position="191"/>
    </location>
</feature>
<reference evidence="9 10" key="1">
    <citation type="submission" date="2024-03" db="EMBL/GenBank/DDBJ databases">
        <title>Human intestinal bacterial collection.</title>
        <authorList>
            <person name="Pauvert C."/>
            <person name="Hitch T.C.A."/>
            <person name="Clavel T."/>
        </authorList>
    </citation>
    <scope>NUCLEOTIDE SEQUENCE [LARGE SCALE GENOMIC DNA]</scope>
    <source>
        <strain evidence="9 10">CLA-SR-H021</strain>
    </source>
</reference>
<feature type="transmembrane region" description="Helical" evidence="7">
    <location>
        <begin position="125"/>
        <end position="148"/>
    </location>
</feature>
<name>A0ABV1D850_9FIRM</name>
<evidence type="ECO:0000256" key="1">
    <source>
        <dbReference type="ARBA" id="ARBA00004651"/>
    </source>
</evidence>
<evidence type="ECO:0000256" key="7">
    <source>
        <dbReference type="RuleBase" id="RU363032"/>
    </source>
</evidence>
<evidence type="ECO:0000256" key="6">
    <source>
        <dbReference type="ARBA" id="ARBA00023136"/>
    </source>
</evidence>
<dbReference type="Gene3D" id="1.10.3720.10">
    <property type="entry name" value="MetI-like"/>
    <property type="match status" value="1"/>
</dbReference>
<feature type="transmembrane region" description="Helical" evidence="7">
    <location>
        <begin position="6"/>
        <end position="26"/>
    </location>
</feature>
<keyword evidence="3" id="KW-1003">Cell membrane</keyword>
<dbReference type="SUPFAM" id="SSF161098">
    <property type="entry name" value="MetI-like"/>
    <property type="match status" value="1"/>
</dbReference>
<sequence>MKNSIMVSSVTSVVSVFFSMLAAYAIARFRFRGKNLISRGIIYSYLMPRSVMYIPLYLFVVQVGLNNSLGALYLIYPTFVIPYATWMLISYFKSIPKELEDAALIDGCTRIGTLRRIIFPLSLPGIMSTIIFSFTLCWSEYLYAFVIISDDLQKTITLGLSDLIVDDLYAWGALMGGAAISTIPVVLLYMFSSGYLVTGNVAGGVKG</sequence>
<evidence type="ECO:0000256" key="5">
    <source>
        <dbReference type="ARBA" id="ARBA00022989"/>
    </source>
</evidence>
<dbReference type="InterPro" id="IPR000515">
    <property type="entry name" value="MetI-like"/>
</dbReference>
<keyword evidence="2 7" id="KW-0813">Transport</keyword>
<dbReference type="Pfam" id="PF00528">
    <property type="entry name" value="BPD_transp_1"/>
    <property type="match status" value="1"/>
</dbReference>
<dbReference type="PANTHER" id="PTHR32243:SF18">
    <property type="entry name" value="INNER MEMBRANE ABC TRANSPORTER PERMEASE PROTEIN YCJP"/>
    <property type="match status" value="1"/>
</dbReference>
<dbReference type="CDD" id="cd06261">
    <property type="entry name" value="TM_PBP2"/>
    <property type="match status" value="1"/>
</dbReference>
<dbReference type="Proteomes" id="UP001454086">
    <property type="component" value="Unassembled WGS sequence"/>
</dbReference>
<dbReference type="RefSeq" id="WP_349118265.1">
    <property type="nucleotide sequence ID" value="NZ_JBBMFM010000045.1"/>
</dbReference>
<organism evidence="9 10">
    <name type="scientific">Enterocloster hominis</name>
    <name type="common">ex Hitch et al. 2024</name>
    <dbReference type="NCBI Taxonomy" id="1917870"/>
    <lineage>
        <taxon>Bacteria</taxon>
        <taxon>Bacillati</taxon>
        <taxon>Bacillota</taxon>
        <taxon>Clostridia</taxon>
        <taxon>Lachnospirales</taxon>
        <taxon>Lachnospiraceae</taxon>
        <taxon>Enterocloster</taxon>
    </lineage>
</organism>
<dbReference type="InterPro" id="IPR050901">
    <property type="entry name" value="BP-dep_ABC_trans_perm"/>
</dbReference>
<keyword evidence="4 7" id="KW-0812">Transmembrane</keyword>
<comment type="similarity">
    <text evidence="7">Belongs to the binding-protein-dependent transport system permease family.</text>
</comment>
<evidence type="ECO:0000256" key="4">
    <source>
        <dbReference type="ARBA" id="ARBA00022692"/>
    </source>
</evidence>
<evidence type="ECO:0000256" key="2">
    <source>
        <dbReference type="ARBA" id="ARBA00022448"/>
    </source>
</evidence>
<protein>
    <submittedName>
        <fullName evidence="9">Carbohydrate ABC transporter permease</fullName>
    </submittedName>
</protein>
<dbReference type="PROSITE" id="PS50928">
    <property type="entry name" value="ABC_TM1"/>
    <property type="match status" value="1"/>
</dbReference>
<feature type="transmembrane region" description="Helical" evidence="7">
    <location>
        <begin position="46"/>
        <end position="65"/>
    </location>
</feature>
<dbReference type="EMBL" id="JBBMFM010000045">
    <property type="protein sequence ID" value="MEQ2425911.1"/>
    <property type="molecule type" value="Genomic_DNA"/>
</dbReference>
<feature type="domain" description="ABC transmembrane type-1" evidence="8">
    <location>
        <begin position="1"/>
        <end position="192"/>
    </location>
</feature>
<evidence type="ECO:0000259" key="8">
    <source>
        <dbReference type="PROSITE" id="PS50928"/>
    </source>
</evidence>
<feature type="transmembrane region" description="Helical" evidence="7">
    <location>
        <begin position="71"/>
        <end position="89"/>
    </location>
</feature>
<gene>
    <name evidence="9" type="ORF">WMQ36_13095</name>
</gene>
<accession>A0ABV1D850</accession>
<comment type="caution">
    <text evidence="9">The sequence shown here is derived from an EMBL/GenBank/DDBJ whole genome shotgun (WGS) entry which is preliminary data.</text>
</comment>
<evidence type="ECO:0000256" key="3">
    <source>
        <dbReference type="ARBA" id="ARBA00022475"/>
    </source>
</evidence>
<evidence type="ECO:0000313" key="10">
    <source>
        <dbReference type="Proteomes" id="UP001454086"/>
    </source>
</evidence>
<comment type="subcellular location">
    <subcellularLocation>
        <location evidence="1 7">Cell membrane</location>
        <topology evidence="1 7">Multi-pass membrane protein</topology>
    </subcellularLocation>
</comment>
<evidence type="ECO:0000313" key="9">
    <source>
        <dbReference type="EMBL" id="MEQ2425911.1"/>
    </source>
</evidence>
<keyword evidence="5 7" id="KW-1133">Transmembrane helix</keyword>
<dbReference type="PANTHER" id="PTHR32243">
    <property type="entry name" value="MALTOSE TRANSPORT SYSTEM PERMEASE-RELATED"/>
    <property type="match status" value="1"/>
</dbReference>
<keyword evidence="6 7" id="KW-0472">Membrane</keyword>
<dbReference type="InterPro" id="IPR035906">
    <property type="entry name" value="MetI-like_sf"/>
</dbReference>